<dbReference type="InterPro" id="IPR045063">
    <property type="entry name" value="Dynamin_N"/>
</dbReference>
<evidence type="ECO:0000256" key="1">
    <source>
        <dbReference type="ARBA" id="ARBA00004370"/>
    </source>
</evidence>
<protein>
    <submittedName>
        <fullName evidence="7">Dynamin family protein</fullName>
    </submittedName>
</protein>
<evidence type="ECO:0000256" key="5">
    <source>
        <dbReference type="ARBA" id="ARBA00023136"/>
    </source>
</evidence>
<sequence length="690" mass="77027">MNAVGRSTGPTESALIRSAYSEMQSFAEKMQKLETAVDGIAESGDDTAHAATRKLKRKIRDFEPSVTMIGQVKAGKTTLVNALTGRPGLLPADINPWTSVVTSLHLDPSARTDAGKAKFRFFDQEEWDRLLTRGGRMGELASRAGAHKELEKVRIQLEEMREKSRQRLGRKFELLIGQEHEYGYIDEELIQRYVCLGDDQDADNSTDQKQGQFADITKSADLYFGQPALPHRLCIRDTPGVNDTFMIREQITVNAIRESRLCVVVLSAHQALSTVDMALIRLISNIRSRDVIIFVNRIDELNDPVRETEEIRKSIVNTLETLDGPTDAKIVFGSALWAAHALNQTYEKLGKASSKALIDWAQHEMKSGTLPKEVHETIWHLSGVPALCKAISSRVETGEGAEFMERTARSAQNIANGIAASREVVSKRLGGETITPVAPADVGREFDAIAARNLDRLDAELGKLISGLDNRLAGARRSFLGRATASLLLHLENNGDNEIWNYDPAGLRLLLRSAYRIFTVKAVKTGEKIFEATADEIRTLYIRAYQLSDDAAALAPAVMPPPPPPVILGSTIALDVKGSWWTKWWRRRRQTYHKFAEEYAALIDAEIEPILASLRASHADVYSHSARDIFTEFLDAERSHLLHLANQTETEIETLRQRTEMNLPETENTLNDSLVFLSEINPRNEWRAAL</sequence>
<dbReference type="InterPro" id="IPR027417">
    <property type="entry name" value="P-loop_NTPase"/>
</dbReference>
<evidence type="ECO:0000256" key="3">
    <source>
        <dbReference type="ARBA" id="ARBA00022801"/>
    </source>
</evidence>
<proteinExistence type="predicted"/>
<feature type="domain" description="Dynamin N-terminal" evidence="6">
    <location>
        <begin position="66"/>
        <end position="295"/>
    </location>
</feature>
<accession>A0ABT4VX56</accession>
<dbReference type="EMBL" id="JAQIIO010000001">
    <property type="protein sequence ID" value="MDA5092851.1"/>
    <property type="molecule type" value="Genomic_DNA"/>
</dbReference>
<keyword evidence="3" id="KW-0378">Hydrolase</keyword>
<dbReference type="RefSeq" id="WP_271052429.1">
    <property type="nucleotide sequence ID" value="NZ_JAQIIO010000001.1"/>
</dbReference>
<evidence type="ECO:0000313" key="7">
    <source>
        <dbReference type="EMBL" id="MDA5092851.1"/>
    </source>
</evidence>
<evidence type="ECO:0000256" key="2">
    <source>
        <dbReference type="ARBA" id="ARBA00022741"/>
    </source>
</evidence>
<evidence type="ECO:0000256" key="4">
    <source>
        <dbReference type="ARBA" id="ARBA00023134"/>
    </source>
</evidence>
<reference evidence="7 8" key="1">
    <citation type="submission" date="2023-01" db="EMBL/GenBank/DDBJ databases">
        <authorList>
            <person name="Yoon J.-W."/>
        </authorList>
    </citation>
    <scope>NUCLEOTIDE SEQUENCE [LARGE SCALE GENOMIC DNA]</scope>
    <source>
        <strain evidence="7 8">KMU-50</strain>
    </source>
</reference>
<comment type="subcellular location">
    <subcellularLocation>
        <location evidence="1">Membrane</location>
    </subcellularLocation>
</comment>
<keyword evidence="2" id="KW-0547">Nucleotide-binding</keyword>
<organism evidence="7 8">
    <name type="scientific">Aliiroseovarius salicola</name>
    <dbReference type="NCBI Taxonomy" id="3009082"/>
    <lineage>
        <taxon>Bacteria</taxon>
        <taxon>Pseudomonadati</taxon>
        <taxon>Pseudomonadota</taxon>
        <taxon>Alphaproteobacteria</taxon>
        <taxon>Rhodobacterales</taxon>
        <taxon>Paracoccaceae</taxon>
        <taxon>Aliiroseovarius</taxon>
    </lineage>
</organism>
<dbReference type="PANTHER" id="PTHR10465:SF0">
    <property type="entry name" value="SARCALUMENIN"/>
    <property type="match status" value="1"/>
</dbReference>
<dbReference type="Pfam" id="PF00350">
    <property type="entry name" value="Dynamin_N"/>
    <property type="match status" value="1"/>
</dbReference>
<comment type="caution">
    <text evidence="7">The sequence shown here is derived from an EMBL/GenBank/DDBJ whole genome shotgun (WGS) entry which is preliminary data.</text>
</comment>
<name>A0ABT4VX56_9RHOB</name>
<dbReference type="PANTHER" id="PTHR10465">
    <property type="entry name" value="TRANSMEMBRANE GTPASE FZO1"/>
    <property type="match status" value="1"/>
</dbReference>
<keyword evidence="8" id="KW-1185">Reference proteome</keyword>
<dbReference type="Proteomes" id="UP001528040">
    <property type="component" value="Unassembled WGS sequence"/>
</dbReference>
<dbReference type="Gene3D" id="3.40.50.300">
    <property type="entry name" value="P-loop containing nucleotide triphosphate hydrolases"/>
    <property type="match status" value="1"/>
</dbReference>
<keyword evidence="5" id="KW-0472">Membrane</keyword>
<gene>
    <name evidence="7" type="ORF">O2N63_01985</name>
</gene>
<evidence type="ECO:0000313" key="8">
    <source>
        <dbReference type="Proteomes" id="UP001528040"/>
    </source>
</evidence>
<dbReference type="InterPro" id="IPR027094">
    <property type="entry name" value="Mitofusin_fam"/>
</dbReference>
<evidence type="ECO:0000259" key="6">
    <source>
        <dbReference type="Pfam" id="PF00350"/>
    </source>
</evidence>
<keyword evidence="4" id="KW-0342">GTP-binding</keyword>
<dbReference type="SUPFAM" id="SSF52540">
    <property type="entry name" value="P-loop containing nucleoside triphosphate hydrolases"/>
    <property type="match status" value="1"/>
</dbReference>